<gene>
    <name evidence="1" type="ORF">M513_07223</name>
</gene>
<protein>
    <recommendedName>
        <fullName evidence="3">Peptidase A2 domain-containing protein</fullName>
    </recommendedName>
</protein>
<reference evidence="1 2" key="1">
    <citation type="journal article" date="2014" name="Nat. Genet.">
        <title>Genome and transcriptome of the porcine whipworm Trichuris suis.</title>
        <authorList>
            <person name="Jex A.R."/>
            <person name="Nejsum P."/>
            <person name="Schwarz E.M."/>
            <person name="Hu L."/>
            <person name="Young N.D."/>
            <person name="Hall R.S."/>
            <person name="Korhonen P.K."/>
            <person name="Liao S."/>
            <person name="Thamsborg S."/>
            <person name="Xia J."/>
            <person name="Xu P."/>
            <person name="Wang S."/>
            <person name="Scheerlinck J.P."/>
            <person name="Hofmann A."/>
            <person name="Sternberg P.W."/>
            <person name="Wang J."/>
            <person name="Gasser R.B."/>
        </authorList>
    </citation>
    <scope>NUCLEOTIDE SEQUENCE [LARGE SCALE GENOMIC DNA]</scope>
    <source>
        <strain evidence="1">DCEP-RM93M</strain>
    </source>
</reference>
<evidence type="ECO:0000313" key="1">
    <source>
        <dbReference type="EMBL" id="KFD51894.1"/>
    </source>
</evidence>
<dbReference type="AlphaFoldDB" id="A0A085M3U8"/>
<organism evidence="1 2">
    <name type="scientific">Trichuris suis</name>
    <name type="common">pig whipworm</name>
    <dbReference type="NCBI Taxonomy" id="68888"/>
    <lineage>
        <taxon>Eukaryota</taxon>
        <taxon>Metazoa</taxon>
        <taxon>Ecdysozoa</taxon>
        <taxon>Nematoda</taxon>
        <taxon>Enoplea</taxon>
        <taxon>Dorylaimia</taxon>
        <taxon>Trichinellida</taxon>
        <taxon>Trichuridae</taxon>
        <taxon>Trichuris</taxon>
    </lineage>
</organism>
<proteinExistence type="predicted"/>
<keyword evidence="2" id="KW-1185">Reference proteome</keyword>
<evidence type="ECO:0008006" key="3">
    <source>
        <dbReference type="Google" id="ProtNLM"/>
    </source>
</evidence>
<sequence length="417" mass="46416">MPDKSWFPSETLSSQRATVQAPNPWLQKLVPAASIEIFDSDPKSWTRFIAGFKSMVHDALSSDVDRLAILTQLLSPRLRDGFAGLLTTPTVYRRVLQELLQLYGDPEATILQATALMDIEPLQLGTLAELECFYLQVKGPVCIFEMNGKHNELDSIVLVGQISSTLSRRLQEKWANHVRMGSTMNWIPLFLSARSLEKWANHVHSQSADARGPRHFAEWLKNQVVEKRLLATFVSNEQKVLSSTSVRKNTGRYMLVCDPKLIRTFAVAPVSQCIVCKVQGHNVALCPAFSKMNVTERLAVIREGQLCVSMPERRSHKMRRSKKKCSIHGCEGGLHAMLYGAPRMYPSREHPPSLSSPTDKAPDSATVTTARLNWQSSNVHILCAVVPTVGTFGENTCHAFAMLDSGAEVSMMSEKLA</sequence>
<dbReference type="PANTHER" id="PTHR47331">
    <property type="entry name" value="PHD-TYPE DOMAIN-CONTAINING PROTEIN"/>
    <property type="match status" value="1"/>
</dbReference>
<dbReference type="Pfam" id="PF03564">
    <property type="entry name" value="DUF1759"/>
    <property type="match status" value="1"/>
</dbReference>
<dbReference type="PANTHER" id="PTHR47331:SF5">
    <property type="entry name" value="RIBONUCLEASE H"/>
    <property type="match status" value="1"/>
</dbReference>
<accession>A0A085M3U8</accession>
<name>A0A085M3U8_9BILA</name>
<dbReference type="InterPro" id="IPR005312">
    <property type="entry name" value="DUF1759"/>
</dbReference>
<dbReference type="EMBL" id="KL363234">
    <property type="protein sequence ID" value="KFD51894.1"/>
    <property type="molecule type" value="Genomic_DNA"/>
</dbReference>
<evidence type="ECO:0000313" key="2">
    <source>
        <dbReference type="Proteomes" id="UP000030764"/>
    </source>
</evidence>
<dbReference type="Proteomes" id="UP000030764">
    <property type="component" value="Unassembled WGS sequence"/>
</dbReference>